<protein>
    <submittedName>
        <fullName evidence="1">Uncharacterized protein</fullName>
    </submittedName>
</protein>
<reference evidence="2 3" key="1">
    <citation type="submission" date="2019-10" db="EMBL/GenBank/DDBJ databases">
        <title>Bifidobacterium from non-human primates.</title>
        <authorList>
            <person name="Modesto M."/>
        </authorList>
    </citation>
    <scope>NUCLEOTIDE SEQUENCE [LARGE SCALE GENOMIC DNA]</scope>
    <source>
        <strain evidence="2 3">TREM</strain>
    </source>
</reference>
<proteinExistence type="predicted"/>
<evidence type="ECO:0000313" key="1">
    <source>
        <dbReference type="EMBL" id="KAB8287461.1"/>
    </source>
</evidence>
<accession>A0A6L4WYR8</accession>
<dbReference type="Proteomes" id="UP000469943">
    <property type="component" value="Unassembled WGS sequence"/>
</dbReference>
<sequence length="205" mass="22448">MERPSRIRIVGRPPRRVIAIAAAIVLAALLIPLGRALVVRAAYANVIVTSSDRWTDHCSDIATNDDSLAIDRTRAVTVNGEANPLMCTFRDPAAALRALRDTADLSDLQRHCILPLNALTWRCYAGWVAGNAPYDDPQVAAFFDIYENTADNDRIVTTLAAMQRRAKNGTLTDGQLGELAMLFPDYAPVSRYVRTYADDAATADE</sequence>
<evidence type="ECO:0000313" key="4">
    <source>
        <dbReference type="Proteomes" id="UP000482084"/>
    </source>
</evidence>
<evidence type="ECO:0000313" key="2">
    <source>
        <dbReference type="EMBL" id="NEG72181.1"/>
    </source>
</evidence>
<keyword evidence="4" id="KW-1185">Reference proteome</keyword>
<reference evidence="1 4" key="2">
    <citation type="submission" date="2019-10" db="EMBL/GenBank/DDBJ databases">
        <title>Characterization of the phylogenetic diversity of two novel species belonging to the genus Bifidobacterium: Bifidobacterium cebidarum sp. nov. and Bifidobacterium leontopitheci sp. nov.</title>
        <authorList>
            <person name="Lugli G.A."/>
            <person name="Duranti S."/>
            <person name="Milani C."/>
            <person name="Turroni F."/>
            <person name="Ventura M."/>
        </authorList>
    </citation>
    <scope>NUCLEOTIDE SEQUENCE [LARGE SCALE GENOMIC DNA]</scope>
    <source>
        <strain evidence="1 4">DSM 100688</strain>
    </source>
</reference>
<organism evidence="1 4">
    <name type="scientific">Bifidobacterium ramosum</name>
    <dbReference type="NCBI Taxonomy" id="1798158"/>
    <lineage>
        <taxon>Bacteria</taxon>
        <taxon>Bacillati</taxon>
        <taxon>Actinomycetota</taxon>
        <taxon>Actinomycetes</taxon>
        <taxon>Bifidobacteriales</taxon>
        <taxon>Bifidobacteriaceae</taxon>
        <taxon>Bifidobacterium</taxon>
    </lineage>
</organism>
<comment type="caution">
    <text evidence="1">The sequence shown here is derived from an EMBL/GenBank/DDBJ whole genome shotgun (WGS) entry which is preliminary data.</text>
</comment>
<name>A0A6L4WYR8_9BIFI</name>
<dbReference type="AlphaFoldDB" id="A0A6L4WYR8"/>
<dbReference type="EMBL" id="WBSM01000008">
    <property type="protein sequence ID" value="KAB8287461.1"/>
    <property type="molecule type" value="Genomic_DNA"/>
</dbReference>
<dbReference type="Proteomes" id="UP000482084">
    <property type="component" value="Unassembled WGS sequence"/>
</dbReference>
<dbReference type="OrthoDB" id="4981342at2"/>
<dbReference type="EMBL" id="WHZX01000006">
    <property type="protein sequence ID" value="NEG72181.1"/>
    <property type="molecule type" value="Genomic_DNA"/>
</dbReference>
<evidence type="ECO:0000313" key="3">
    <source>
        <dbReference type="Proteomes" id="UP000469943"/>
    </source>
</evidence>
<gene>
    <name evidence="1" type="ORF">DSM100688_1548</name>
    <name evidence="2" type="ORF">GFD24_08205</name>
</gene>
<dbReference type="RefSeq" id="WP_152358575.1">
    <property type="nucleotide sequence ID" value="NZ_WBSM01000008.1"/>
</dbReference>